<reference evidence="1" key="1">
    <citation type="submission" date="2021-02" db="EMBL/GenBank/DDBJ databases">
        <authorList>
            <person name="Nowell W R."/>
        </authorList>
    </citation>
    <scope>NUCLEOTIDE SEQUENCE</scope>
</reference>
<dbReference type="InterPro" id="IPR032675">
    <property type="entry name" value="LRR_dom_sf"/>
</dbReference>
<evidence type="ECO:0008006" key="3">
    <source>
        <dbReference type="Google" id="ProtNLM"/>
    </source>
</evidence>
<dbReference type="EMBL" id="CAJNOT010001197">
    <property type="protein sequence ID" value="CAF1162432.1"/>
    <property type="molecule type" value="Genomic_DNA"/>
</dbReference>
<dbReference type="Proteomes" id="UP000663864">
    <property type="component" value="Unassembled WGS sequence"/>
</dbReference>
<accession>A0A814TK42</accession>
<gene>
    <name evidence="1" type="ORF">ZHD862_LOCUS20761</name>
</gene>
<evidence type="ECO:0000313" key="2">
    <source>
        <dbReference type="Proteomes" id="UP000663864"/>
    </source>
</evidence>
<evidence type="ECO:0000313" key="1">
    <source>
        <dbReference type="EMBL" id="CAF1162432.1"/>
    </source>
</evidence>
<comment type="caution">
    <text evidence="1">The sequence shown here is derived from an EMBL/GenBank/DDBJ whole genome shotgun (WGS) entry which is preliminary data.</text>
</comment>
<protein>
    <recommendedName>
        <fullName evidence="3">F-box domain-containing protein</fullName>
    </recommendedName>
</protein>
<name>A0A814TK42_9BILA</name>
<dbReference type="AlphaFoldDB" id="A0A814TK42"/>
<proteinExistence type="predicted"/>
<organism evidence="1 2">
    <name type="scientific">Rotaria sordida</name>
    <dbReference type="NCBI Taxonomy" id="392033"/>
    <lineage>
        <taxon>Eukaryota</taxon>
        <taxon>Metazoa</taxon>
        <taxon>Spiralia</taxon>
        <taxon>Gnathifera</taxon>
        <taxon>Rotifera</taxon>
        <taxon>Eurotatoria</taxon>
        <taxon>Bdelloidea</taxon>
        <taxon>Philodinida</taxon>
        <taxon>Philodinidae</taxon>
        <taxon>Rotaria</taxon>
    </lineage>
</organism>
<sequence>MTLELCGFKRKVDMFEINDETKRLKSSCSTRLEDLSNELIYEIFDYLDDWEIYEFFFQMNIRFQLFFTSPNFRLKLNLPLTSKSMFHHRCIHLIKPNVDRIISLSLSHYLTTNDFLNSFSIDSFIHLERLNLIGVSSTNLILLLTRLATLSRFVSLSITCIDNWKNAYVIYQCIFRLSTIKYCKLTFLNHGDRNPLPYAIDKQDQCQTLEYLIIDSWYSLSQINAVLTYTPRLTHLFCRIASALCSNIADGPAVLLHLTHLTVDFYQLSFDEFEIFLIQMSRQLIFLRLTVSCNGTFFSSDRWEQLILNHIPHLRIFDFQYNMSPEYPINDENLNFVPIDQFISTFWSNRNWRFEYQYWPDNDDDEPFPIVFYSTHPYRRKYYELIECIDDEDIEIHSASHLTIRQQMNTITCSSHFPNITKLTLNANFLDENGQFIRDINRIISLSKLKYLLMDEQELRIDQLIELLTFTSNIHSLTFAQMFFLDFHSLSIEQTDMFHQISMKNKITELNIEHGCTLEHLKFFVNLCPRLQHLTIGISETSLESILKFLLSNKDSNLFSLRILNTNKETINEIIRREILLENYSIEYENSAIHLWW</sequence>
<dbReference type="Gene3D" id="3.80.10.10">
    <property type="entry name" value="Ribonuclease Inhibitor"/>
    <property type="match status" value="1"/>
</dbReference>